<dbReference type="InterPro" id="IPR009097">
    <property type="entry name" value="Cyclic_Pdiesterase"/>
</dbReference>
<evidence type="ECO:0000259" key="3">
    <source>
        <dbReference type="Pfam" id="PF02834"/>
    </source>
</evidence>
<accession>A0A0S2SMX2</accession>
<dbReference type="PATRIC" id="fig|652.5.peg.3230"/>
<dbReference type="InterPro" id="IPR004175">
    <property type="entry name" value="RNA_CPDase"/>
</dbReference>
<comment type="catalytic activity">
    <reaction evidence="2">
        <text>a 3'-end 2',3'-cyclophospho-ribonucleotide-RNA + H2O = a 3'-end 2'-phospho-ribonucleotide-RNA + H(+)</text>
        <dbReference type="Rhea" id="RHEA:11828"/>
        <dbReference type="Rhea" id="RHEA-COMP:10464"/>
        <dbReference type="Rhea" id="RHEA-COMP:17353"/>
        <dbReference type="ChEBI" id="CHEBI:15377"/>
        <dbReference type="ChEBI" id="CHEBI:15378"/>
        <dbReference type="ChEBI" id="CHEBI:83064"/>
        <dbReference type="ChEBI" id="CHEBI:173113"/>
        <dbReference type="EC" id="3.1.4.58"/>
    </reaction>
</comment>
<dbReference type="EMBL" id="CP013067">
    <property type="protein sequence ID" value="ALP43073.1"/>
    <property type="molecule type" value="Genomic_DNA"/>
</dbReference>
<comment type="similarity">
    <text evidence="2">Belongs to the 2H phosphoesterase superfamily. ThpR family.</text>
</comment>
<dbReference type="GO" id="GO:0008664">
    <property type="term" value="F:RNA 2',3'-cyclic 3'-phosphodiesterase activity"/>
    <property type="evidence" value="ECO:0007669"/>
    <property type="project" value="UniProtKB-EC"/>
</dbReference>
<reference evidence="5" key="1">
    <citation type="submission" date="2015-10" db="EMBL/GenBank/DDBJ databases">
        <title>Complete Genome Sequence of Aeromonas schubertii strain WL1483.</title>
        <authorList>
            <person name="Liu L."/>
        </authorList>
    </citation>
    <scope>NUCLEOTIDE SEQUENCE [LARGE SCALE GENOMIC DNA]</scope>
    <source>
        <strain evidence="5">WL1483</strain>
    </source>
</reference>
<gene>
    <name evidence="4" type="primary">thpR</name>
    <name evidence="4" type="ORF">WL1483_3654</name>
</gene>
<reference evidence="4 5" key="2">
    <citation type="journal article" date="2016" name="Genome Announc.">
        <title>Complete Genome Sequence of the Highly Virulent Aeromonas schubertii Strain WL1483, Isolated from Diseased Snakehead Fish (Channa argus) in China.</title>
        <authorList>
            <person name="Liu L."/>
            <person name="Li N."/>
            <person name="Zhang D."/>
            <person name="Fu X."/>
            <person name="Shi C."/>
            <person name="Lin Q."/>
            <person name="Hao G."/>
        </authorList>
    </citation>
    <scope>NUCLEOTIDE SEQUENCE [LARGE SCALE GENOMIC DNA]</scope>
    <source>
        <strain evidence="4 5">WL1483</strain>
    </source>
</reference>
<dbReference type="GO" id="GO:0016874">
    <property type="term" value="F:ligase activity"/>
    <property type="evidence" value="ECO:0007669"/>
    <property type="project" value="UniProtKB-KW"/>
</dbReference>
<organism evidence="4 5">
    <name type="scientific">Aeromonas schubertii</name>
    <dbReference type="NCBI Taxonomy" id="652"/>
    <lineage>
        <taxon>Bacteria</taxon>
        <taxon>Pseudomonadati</taxon>
        <taxon>Pseudomonadota</taxon>
        <taxon>Gammaproteobacteria</taxon>
        <taxon>Aeromonadales</taxon>
        <taxon>Aeromonadaceae</taxon>
        <taxon>Aeromonas</taxon>
    </lineage>
</organism>
<dbReference type="HAMAP" id="MF_01940">
    <property type="entry name" value="RNA_CPDase"/>
    <property type="match status" value="1"/>
</dbReference>
<evidence type="ECO:0000313" key="4">
    <source>
        <dbReference type="EMBL" id="ALP43073.1"/>
    </source>
</evidence>
<comment type="function">
    <text evidence="2">Hydrolyzes RNA 2',3'-cyclic phosphodiester to an RNA 2'-phosphomonoester.</text>
</comment>
<feature type="short sequence motif" description="HXTX 2" evidence="2">
    <location>
        <begin position="119"/>
        <end position="122"/>
    </location>
</feature>
<feature type="active site" description="Proton acceptor" evidence="2">
    <location>
        <position position="119"/>
    </location>
</feature>
<proteinExistence type="inferred from homology"/>
<sequence>MSRLFFALPARELAAPIQAFRDGRPWPGVPVPPDNFHLTLAFLGEASDEQRQLLMTAAARLHCPPLTIPLDTCGWFARARAAWIGPAHWPNELSVFARELQRLGARLGLGNGEQHYHPHVTLSRKASEAPGAEPAPSFSLGADSFCLYESVSTEQGVRYRPLACWPLRSRVSA</sequence>
<dbReference type="GO" id="GO:0004113">
    <property type="term" value="F:2',3'-cyclic-nucleotide 3'-phosphodiesterase activity"/>
    <property type="evidence" value="ECO:0007669"/>
    <property type="project" value="InterPro"/>
</dbReference>
<dbReference type="KEGG" id="asr:WL1483_3654"/>
<evidence type="ECO:0000313" key="5">
    <source>
        <dbReference type="Proteomes" id="UP000058114"/>
    </source>
</evidence>
<evidence type="ECO:0000256" key="2">
    <source>
        <dbReference type="HAMAP-Rule" id="MF_01940"/>
    </source>
</evidence>
<feature type="short sequence motif" description="HXTX 1" evidence="2">
    <location>
        <begin position="37"/>
        <end position="40"/>
    </location>
</feature>
<dbReference type="NCBIfam" id="TIGR02258">
    <property type="entry name" value="2_5_ligase"/>
    <property type="match status" value="1"/>
</dbReference>
<protein>
    <recommendedName>
        <fullName evidence="2">RNA 2',3'-cyclic phosphodiesterase</fullName>
        <shortName evidence="2">RNA 2',3'-CPDase</shortName>
        <ecNumber evidence="2">3.1.4.58</ecNumber>
    </recommendedName>
</protein>
<dbReference type="Gene3D" id="3.90.1140.10">
    <property type="entry name" value="Cyclic phosphodiesterase"/>
    <property type="match status" value="1"/>
</dbReference>
<dbReference type="InterPro" id="IPR014051">
    <property type="entry name" value="Phosphoesterase_HXTX"/>
</dbReference>
<dbReference type="PANTHER" id="PTHR35561">
    <property type="entry name" value="RNA 2',3'-CYCLIC PHOSPHODIESTERASE"/>
    <property type="match status" value="1"/>
</dbReference>
<dbReference type="SUPFAM" id="SSF55144">
    <property type="entry name" value="LigT-like"/>
    <property type="match status" value="1"/>
</dbReference>
<keyword evidence="4" id="KW-0436">Ligase</keyword>
<dbReference type="Proteomes" id="UP000058114">
    <property type="component" value="Chromosome"/>
</dbReference>
<name>A0A0S2SMX2_9GAMM</name>
<dbReference type="AlphaFoldDB" id="A0A0S2SMX2"/>
<evidence type="ECO:0000256" key="1">
    <source>
        <dbReference type="ARBA" id="ARBA00022801"/>
    </source>
</evidence>
<dbReference type="PANTHER" id="PTHR35561:SF1">
    <property type="entry name" value="RNA 2',3'-CYCLIC PHOSPHODIESTERASE"/>
    <property type="match status" value="1"/>
</dbReference>
<dbReference type="Pfam" id="PF02834">
    <property type="entry name" value="LigT_PEase"/>
    <property type="match status" value="1"/>
</dbReference>
<dbReference type="EC" id="3.1.4.58" evidence="2"/>
<feature type="domain" description="Phosphoesterase HXTX" evidence="3">
    <location>
        <begin position="19"/>
        <end position="83"/>
    </location>
</feature>
<keyword evidence="1 2" id="KW-0378">Hydrolase</keyword>
<dbReference type="RefSeq" id="WP_060587127.1">
    <property type="nucleotide sequence ID" value="NZ_CP013067.1"/>
</dbReference>
<feature type="active site" description="Proton donor" evidence="2">
    <location>
        <position position="37"/>
    </location>
</feature>